<reference evidence="2 3" key="1">
    <citation type="submission" date="2018-08" db="EMBL/GenBank/DDBJ databases">
        <title>Genomic Encyclopedia of Archaeal and Bacterial Type Strains, Phase II (KMG-II): from individual species to whole genera.</title>
        <authorList>
            <person name="Goeker M."/>
        </authorList>
    </citation>
    <scope>NUCLEOTIDE SEQUENCE [LARGE SCALE GENOMIC DNA]</scope>
    <source>
        <strain evidence="2 3">DSM 2261</strain>
    </source>
</reference>
<dbReference type="EMBL" id="QUMU01000009">
    <property type="protein sequence ID" value="REG28026.1"/>
    <property type="molecule type" value="Genomic_DNA"/>
</dbReference>
<keyword evidence="3" id="KW-1185">Reference proteome</keyword>
<evidence type="ECO:0000313" key="3">
    <source>
        <dbReference type="Proteomes" id="UP000256345"/>
    </source>
</evidence>
<name>A0ABX9JW53_9BACT</name>
<evidence type="ECO:0008006" key="4">
    <source>
        <dbReference type="Google" id="ProtNLM"/>
    </source>
</evidence>
<protein>
    <recommendedName>
        <fullName evidence="4">GNAT family N-acetyltransferase</fullName>
    </recommendedName>
</protein>
<dbReference type="RefSeq" id="WP_047854534.1">
    <property type="nucleotide sequence ID" value="NZ_CP011509.1"/>
</dbReference>
<gene>
    <name evidence="2" type="ORF">ATI61_109370</name>
</gene>
<sequence>METLTQRGLGIVVLDCAYDILAQPLAQTLFSRFAAAKLEAYQAVYPHGVLPLGVHDFIATLIMVGEGSDEEFKPLGSFKSISLERCERFRVPFELLTLLEGEHRAPHREAAHSLIQDARGSNGEMFYVGSWSIRPSVRQDTRLRNAVRDLLLTALCFHHLESGFSKLTAVANPRLKTDAFLKASGFQELELNGQPLPPLTCDFTFGEKAIALHASSFRADFLERLNPFRHAWDERRVLSAKGDSRPLPKVNEPESGEMMHTIH</sequence>
<dbReference type="Proteomes" id="UP000256345">
    <property type="component" value="Unassembled WGS sequence"/>
</dbReference>
<organism evidence="2 3">
    <name type="scientific">Archangium gephyra</name>
    <dbReference type="NCBI Taxonomy" id="48"/>
    <lineage>
        <taxon>Bacteria</taxon>
        <taxon>Pseudomonadati</taxon>
        <taxon>Myxococcota</taxon>
        <taxon>Myxococcia</taxon>
        <taxon>Myxococcales</taxon>
        <taxon>Cystobacterineae</taxon>
        <taxon>Archangiaceae</taxon>
        <taxon>Archangium</taxon>
    </lineage>
</organism>
<comment type="caution">
    <text evidence="2">The sequence shown here is derived from an EMBL/GenBank/DDBJ whole genome shotgun (WGS) entry which is preliminary data.</text>
</comment>
<proteinExistence type="predicted"/>
<evidence type="ECO:0000256" key="1">
    <source>
        <dbReference type="SAM" id="MobiDB-lite"/>
    </source>
</evidence>
<feature type="region of interest" description="Disordered" evidence="1">
    <location>
        <begin position="242"/>
        <end position="263"/>
    </location>
</feature>
<accession>A0ABX9JW53</accession>
<evidence type="ECO:0000313" key="2">
    <source>
        <dbReference type="EMBL" id="REG28026.1"/>
    </source>
</evidence>